<gene>
    <name evidence="1" type="ORF">AWC12_26250</name>
</gene>
<sequence>MHQDSAELAELDLLGDLAVLADSRALCLRARRQQQHLRHRRLTRRKKLVQQTSMPQEARRVARLQEAAMAEPQAPVHSEARVAAETPWVAKSSRPRVRDLLRRRLYLRHRRQPWWSQRAGPQRLRPIPIRSHFRSPIRCLSQNQPRIPSPTLRTLKRSPAPRLTTLHRHQTTNHHRQGTIRLQRLDYRQMLRRGRVASGKGPGQA</sequence>
<protein>
    <submittedName>
        <fullName evidence="1">Uncharacterized protein</fullName>
    </submittedName>
</protein>
<evidence type="ECO:0000313" key="1">
    <source>
        <dbReference type="EMBL" id="ORV83454.1"/>
    </source>
</evidence>
<proteinExistence type="predicted"/>
<evidence type="ECO:0000313" key="2">
    <source>
        <dbReference type="Proteomes" id="UP000193622"/>
    </source>
</evidence>
<accession>A0A1X1WA68</accession>
<dbReference type="AlphaFoldDB" id="A0A1X1WA68"/>
<dbReference type="Proteomes" id="UP000193622">
    <property type="component" value="Unassembled WGS sequence"/>
</dbReference>
<reference evidence="1 2" key="1">
    <citation type="submission" date="2016-01" db="EMBL/GenBank/DDBJ databases">
        <title>The new phylogeny of the genus Mycobacterium.</title>
        <authorList>
            <person name="Tarcisio F."/>
            <person name="Conor M."/>
            <person name="Antonella G."/>
            <person name="Elisabetta G."/>
            <person name="Giulia F.S."/>
            <person name="Sara T."/>
            <person name="Anna F."/>
            <person name="Clotilde B."/>
            <person name="Roberto B."/>
            <person name="Veronica D.S."/>
            <person name="Fabio R."/>
            <person name="Monica P."/>
            <person name="Olivier J."/>
            <person name="Enrico T."/>
            <person name="Nicola S."/>
        </authorList>
    </citation>
    <scope>NUCLEOTIDE SEQUENCE [LARGE SCALE GENOMIC DNA]</scope>
    <source>
        <strain evidence="1 2">DSM 45541</strain>
    </source>
</reference>
<dbReference type="EMBL" id="LQPC01000052">
    <property type="protein sequence ID" value="ORV83454.1"/>
    <property type="molecule type" value="Genomic_DNA"/>
</dbReference>
<organism evidence="1 2">
    <name type="scientific">Mycolicibacterium iranicum</name>
    <name type="common">Mycobacterium iranicum</name>
    <dbReference type="NCBI Taxonomy" id="912594"/>
    <lineage>
        <taxon>Bacteria</taxon>
        <taxon>Bacillati</taxon>
        <taxon>Actinomycetota</taxon>
        <taxon>Actinomycetes</taxon>
        <taxon>Mycobacteriales</taxon>
        <taxon>Mycobacteriaceae</taxon>
        <taxon>Mycolicibacterium</taxon>
    </lineage>
</organism>
<comment type="caution">
    <text evidence="1">The sequence shown here is derived from an EMBL/GenBank/DDBJ whole genome shotgun (WGS) entry which is preliminary data.</text>
</comment>
<name>A0A1X1WA68_MYCIR</name>